<dbReference type="GO" id="GO:0071555">
    <property type="term" value="P:cell wall organization"/>
    <property type="evidence" value="ECO:0007669"/>
    <property type="project" value="UniProtKB-KW"/>
</dbReference>
<name>A0A9D0ZDE7_9FIRM</name>
<evidence type="ECO:0000256" key="3">
    <source>
        <dbReference type="ARBA" id="ARBA00022679"/>
    </source>
</evidence>
<feature type="binding site" evidence="9">
    <location>
        <position position="235"/>
    </location>
    <ligand>
        <name>Mg(2+)</name>
        <dbReference type="ChEBI" id="CHEBI:18420"/>
    </ligand>
</feature>
<dbReference type="GO" id="GO:0046872">
    <property type="term" value="F:metal ion binding"/>
    <property type="evidence" value="ECO:0007669"/>
    <property type="project" value="UniProtKB-KW"/>
</dbReference>
<evidence type="ECO:0000313" key="11">
    <source>
        <dbReference type="Proteomes" id="UP000824262"/>
    </source>
</evidence>
<keyword evidence="7 9" id="KW-0479">Metal-binding</keyword>
<feature type="transmembrane region" description="Helical" evidence="7">
    <location>
        <begin position="117"/>
        <end position="143"/>
    </location>
</feature>
<dbReference type="AlphaFoldDB" id="A0A9D0ZDE7"/>
<evidence type="ECO:0000256" key="4">
    <source>
        <dbReference type="ARBA" id="ARBA00022692"/>
    </source>
</evidence>
<comment type="catalytic activity">
    <reaction evidence="7">
        <text>UDP-N-acetyl-alpha-D-muramoyl-L-alanyl-gamma-D-glutamyl-meso-2,6-diaminopimeloyl-D-alanyl-D-alanine + di-trans,octa-cis-undecaprenyl phosphate = di-trans,octa-cis-undecaprenyl diphospho-N-acetyl-alpha-D-muramoyl-L-alanyl-D-glutamyl-meso-2,6-diaminopimeloyl-D-alanyl-D-alanine + UMP</text>
        <dbReference type="Rhea" id="RHEA:28386"/>
        <dbReference type="ChEBI" id="CHEBI:57865"/>
        <dbReference type="ChEBI" id="CHEBI:60392"/>
        <dbReference type="ChEBI" id="CHEBI:61386"/>
        <dbReference type="ChEBI" id="CHEBI:61387"/>
        <dbReference type="EC" id="2.7.8.13"/>
    </reaction>
</comment>
<evidence type="ECO:0000256" key="9">
    <source>
        <dbReference type="PIRSR" id="PIRSR600715-1"/>
    </source>
</evidence>
<keyword evidence="4 7" id="KW-0812">Transmembrane</keyword>
<comment type="function">
    <text evidence="7">Catalyzes the initial step of the lipid cycle reactions in the biosynthesis of the cell wall peptidoglycan: transfers peptidoglycan precursor phospho-MurNAc-pentapeptide from UDP-MurNAc-pentapeptide onto the lipid carrier undecaprenyl phosphate, yielding undecaprenyl-pyrophosphoryl-MurNAc-pentapeptide, known as lipid I.</text>
</comment>
<sequence>MTAQLILAFIIAFLVSSLVGHYLVPFLRRIKAGQAIREDGPRWHMSKAGTPTMGGLMFIAAVAVVCLTVGFQSMLEGNYGHIVCLALALVFGAIGFLDDYEKLKKKQNLGLTAKAKFLLQLVAALVFILLMREMGYITTSLYIPFWNVTYPIPEWLYFIFAAFVIVGTVNSVNLTDGVDGLAAGTSIPVFLFFAAVTFLWGEGYAALGIFASGVAGGLLGFLLYNFNPAKVFMGDTGSLFLGGAVAAMAFAYDMPLILVVLGLMYIIETLSDIIQVAYFKISHGKRIFKMAPFHHHLELGGWTGKKWKEKELFVLFFTVSLVCAVVSFLGVYGRYA</sequence>
<comment type="pathway">
    <text evidence="7">Cell wall biogenesis; peptidoglycan biosynthesis.</text>
</comment>
<evidence type="ECO:0000256" key="2">
    <source>
        <dbReference type="ARBA" id="ARBA00005583"/>
    </source>
</evidence>
<keyword evidence="7" id="KW-0961">Cell wall biogenesis/degradation</keyword>
<dbReference type="EC" id="2.7.8.13" evidence="7 8"/>
<keyword evidence="7" id="KW-1003">Cell membrane</keyword>
<gene>
    <name evidence="7" type="primary">mraY</name>
    <name evidence="10" type="ORF">IAB77_04070</name>
</gene>
<keyword evidence="7 9" id="KW-0460">Magnesium</keyword>
<dbReference type="GO" id="GO:0009252">
    <property type="term" value="P:peptidoglycan biosynthetic process"/>
    <property type="evidence" value="ECO:0007669"/>
    <property type="project" value="UniProtKB-UniRule"/>
</dbReference>
<comment type="caution">
    <text evidence="10">The sequence shown here is derived from an EMBL/GenBank/DDBJ whole genome shotgun (WGS) entry which is preliminary data.</text>
</comment>
<dbReference type="GO" id="GO:0005886">
    <property type="term" value="C:plasma membrane"/>
    <property type="evidence" value="ECO:0007669"/>
    <property type="project" value="UniProtKB-SubCell"/>
</dbReference>
<evidence type="ECO:0000313" key="10">
    <source>
        <dbReference type="EMBL" id="HIQ78418.1"/>
    </source>
</evidence>
<comment type="similarity">
    <text evidence="2 7">Belongs to the glycosyltransferase 4 family. MraY subfamily.</text>
</comment>
<dbReference type="Pfam" id="PF00953">
    <property type="entry name" value="Glycos_transf_4"/>
    <property type="match status" value="1"/>
</dbReference>
<dbReference type="CDD" id="cd06852">
    <property type="entry name" value="GT_MraY"/>
    <property type="match status" value="1"/>
</dbReference>
<dbReference type="PANTHER" id="PTHR22926:SF5">
    <property type="entry name" value="PHOSPHO-N-ACETYLMURAMOYL-PENTAPEPTIDE-TRANSFERASE HOMOLOG"/>
    <property type="match status" value="1"/>
</dbReference>
<dbReference type="PROSITE" id="PS01348">
    <property type="entry name" value="MRAY_2"/>
    <property type="match status" value="1"/>
</dbReference>
<keyword evidence="5 7" id="KW-1133">Transmembrane helix</keyword>
<feature type="binding site" evidence="9">
    <location>
        <position position="173"/>
    </location>
    <ligand>
        <name>Mg(2+)</name>
        <dbReference type="ChEBI" id="CHEBI:18420"/>
    </ligand>
</feature>
<keyword evidence="7" id="KW-0132">Cell division</keyword>
<evidence type="ECO:0000256" key="1">
    <source>
        <dbReference type="ARBA" id="ARBA00004141"/>
    </source>
</evidence>
<feature type="transmembrane region" description="Helical" evidence="7">
    <location>
        <begin position="206"/>
        <end position="224"/>
    </location>
</feature>
<protein>
    <recommendedName>
        <fullName evidence="7 8">Phospho-N-acetylmuramoyl-pentapeptide-transferase</fullName>
        <ecNumber evidence="7 8">2.7.8.13</ecNumber>
    </recommendedName>
    <alternativeName>
        <fullName evidence="7">UDP-MurNAc-pentapeptide phosphotransferase</fullName>
    </alternativeName>
</protein>
<dbReference type="GO" id="GO:0051301">
    <property type="term" value="P:cell division"/>
    <property type="evidence" value="ECO:0007669"/>
    <property type="project" value="UniProtKB-KW"/>
</dbReference>
<dbReference type="NCBIfam" id="TIGR00445">
    <property type="entry name" value="mraY"/>
    <property type="match status" value="1"/>
</dbReference>
<dbReference type="Proteomes" id="UP000824262">
    <property type="component" value="Unassembled WGS sequence"/>
</dbReference>
<keyword evidence="7" id="KW-0573">Peptidoglycan synthesis</keyword>
<reference evidence="10" key="1">
    <citation type="submission" date="2020-10" db="EMBL/GenBank/DDBJ databases">
        <authorList>
            <person name="Gilroy R."/>
        </authorList>
    </citation>
    <scope>NUCLEOTIDE SEQUENCE</scope>
    <source>
        <strain evidence="10">ChiBcolR7-354</strain>
    </source>
</reference>
<reference evidence="10" key="2">
    <citation type="journal article" date="2021" name="PeerJ">
        <title>Extensive microbial diversity within the chicken gut microbiome revealed by metagenomics and culture.</title>
        <authorList>
            <person name="Gilroy R."/>
            <person name="Ravi A."/>
            <person name="Getino M."/>
            <person name="Pursley I."/>
            <person name="Horton D.L."/>
            <person name="Alikhan N.F."/>
            <person name="Baker D."/>
            <person name="Gharbi K."/>
            <person name="Hall N."/>
            <person name="Watson M."/>
            <person name="Adriaenssens E.M."/>
            <person name="Foster-Nyarko E."/>
            <person name="Jarju S."/>
            <person name="Secka A."/>
            <person name="Antonio M."/>
            <person name="Oren A."/>
            <person name="Chaudhuri R.R."/>
            <person name="La Ragione R."/>
            <person name="Hildebrand F."/>
            <person name="Pallen M.J."/>
        </authorList>
    </citation>
    <scope>NUCLEOTIDE SEQUENCE</scope>
    <source>
        <strain evidence="10">ChiBcolR7-354</strain>
    </source>
</reference>
<feature type="transmembrane region" description="Helical" evidence="7">
    <location>
        <begin position="155"/>
        <end position="174"/>
    </location>
</feature>
<dbReference type="Pfam" id="PF10555">
    <property type="entry name" value="MraY_sig1"/>
    <property type="match status" value="1"/>
</dbReference>
<feature type="transmembrane region" description="Helical" evidence="7">
    <location>
        <begin position="181"/>
        <end position="200"/>
    </location>
</feature>
<keyword evidence="7" id="KW-0133">Cell shape</keyword>
<evidence type="ECO:0000256" key="8">
    <source>
        <dbReference type="NCBIfam" id="TIGR00445"/>
    </source>
</evidence>
<dbReference type="InterPro" id="IPR003524">
    <property type="entry name" value="PNAcMuramoyl-5peptid_Trfase"/>
</dbReference>
<dbReference type="InterPro" id="IPR000715">
    <property type="entry name" value="Glycosyl_transferase_4"/>
</dbReference>
<feature type="transmembrane region" description="Helical" evidence="7">
    <location>
        <begin position="6"/>
        <end position="27"/>
    </location>
</feature>
<dbReference type="GO" id="GO:0008963">
    <property type="term" value="F:phospho-N-acetylmuramoyl-pentapeptide-transferase activity"/>
    <property type="evidence" value="ECO:0007669"/>
    <property type="project" value="UniProtKB-UniRule"/>
</dbReference>
<evidence type="ECO:0000256" key="5">
    <source>
        <dbReference type="ARBA" id="ARBA00022989"/>
    </source>
</evidence>
<dbReference type="InterPro" id="IPR018480">
    <property type="entry name" value="PNAcMuramoyl-5peptid_Trfase_CS"/>
</dbReference>
<feature type="transmembrane region" description="Helical" evidence="7">
    <location>
        <begin position="79"/>
        <end position="97"/>
    </location>
</feature>
<evidence type="ECO:0000256" key="7">
    <source>
        <dbReference type="HAMAP-Rule" id="MF_00038"/>
    </source>
</evidence>
<keyword evidence="3 7" id="KW-0808">Transferase</keyword>
<dbReference type="PANTHER" id="PTHR22926">
    <property type="entry name" value="PHOSPHO-N-ACETYLMURAMOYL-PENTAPEPTIDE-TRANSFERASE"/>
    <property type="match status" value="1"/>
</dbReference>
<comment type="subcellular location">
    <subcellularLocation>
        <location evidence="7">Cell membrane</location>
        <topology evidence="7">Multi-pass membrane protein</topology>
    </subcellularLocation>
    <subcellularLocation>
        <location evidence="1">Membrane</location>
        <topology evidence="1">Multi-pass membrane protein</topology>
    </subcellularLocation>
</comment>
<feature type="transmembrane region" description="Helical" evidence="7">
    <location>
        <begin position="231"/>
        <end position="250"/>
    </location>
</feature>
<accession>A0A9D0ZDE7</accession>
<comment type="cofactor">
    <cofactor evidence="7 9">
        <name>Mg(2+)</name>
        <dbReference type="ChEBI" id="CHEBI:18420"/>
    </cofactor>
</comment>
<dbReference type="GO" id="GO:0008360">
    <property type="term" value="P:regulation of cell shape"/>
    <property type="evidence" value="ECO:0007669"/>
    <property type="project" value="UniProtKB-KW"/>
</dbReference>
<keyword evidence="7" id="KW-0131">Cell cycle</keyword>
<organism evidence="10 11">
    <name type="scientific">Candidatus Scatomorpha intestinavium</name>
    <dbReference type="NCBI Taxonomy" id="2840922"/>
    <lineage>
        <taxon>Bacteria</taxon>
        <taxon>Bacillati</taxon>
        <taxon>Bacillota</taxon>
        <taxon>Clostridia</taxon>
        <taxon>Eubacteriales</taxon>
        <taxon>Candidatus Scatomorpha</taxon>
    </lineage>
</organism>
<dbReference type="PROSITE" id="PS01347">
    <property type="entry name" value="MRAY_1"/>
    <property type="match status" value="1"/>
</dbReference>
<proteinExistence type="inferred from homology"/>
<evidence type="ECO:0000256" key="6">
    <source>
        <dbReference type="ARBA" id="ARBA00023136"/>
    </source>
</evidence>
<feature type="transmembrane region" description="Helical" evidence="7">
    <location>
        <begin position="48"/>
        <end position="73"/>
    </location>
</feature>
<dbReference type="EMBL" id="DVGA01000041">
    <property type="protein sequence ID" value="HIQ78418.1"/>
    <property type="molecule type" value="Genomic_DNA"/>
</dbReference>
<feature type="transmembrane region" description="Helical" evidence="7">
    <location>
        <begin position="312"/>
        <end position="333"/>
    </location>
</feature>
<dbReference type="HAMAP" id="MF_00038">
    <property type="entry name" value="MraY"/>
    <property type="match status" value="1"/>
</dbReference>
<keyword evidence="6 7" id="KW-0472">Membrane</keyword>